<dbReference type="Gene3D" id="3.40.50.2300">
    <property type="match status" value="1"/>
</dbReference>
<dbReference type="InterPro" id="IPR008248">
    <property type="entry name" value="CheB-like"/>
</dbReference>
<comment type="catalytic activity">
    <reaction evidence="5">
        <text>L-glutaminyl-[protein] + H2O = L-glutamyl-[protein] + NH4(+)</text>
        <dbReference type="Rhea" id="RHEA:16441"/>
        <dbReference type="Rhea" id="RHEA-COMP:10207"/>
        <dbReference type="Rhea" id="RHEA-COMP:10208"/>
        <dbReference type="ChEBI" id="CHEBI:15377"/>
        <dbReference type="ChEBI" id="CHEBI:28938"/>
        <dbReference type="ChEBI" id="CHEBI:29973"/>
        <dbReference type="ChEBI" id="CHEBI:30011"/>
        <dbReference type="EC" id="3.5.1.44"/>
    </reaction>
</comment>
<keyword evidence="3 5" id="KW-0378">Hydrolase</keyword>
<dbReference type="PROSITE" id="PS50122">
    <property type="entry name" value="CHEB"/>
    <property type="match status" value="1"/>
</dbReference>
<evidence type="ECO:0000313" key="11">
    <source>
        <dbReference type="Proteomes" id="UP000031197"/>
    </source>
</evidence>
<keyword evidence="1 5" id="KW-0963">Cytoplasm</keyword>
<dbReference type="EC" id="3.5.1.44" evidence="5"/>
<dbReference type="GO" id="GO:0050568">
    <property type="term" value="F:protein-glutamine glutaminase activity"/>
    <property type="evidence" value="ECO:0007669"/>
    <property type="project" value="UniProtKB-UniRule"/>
</dbReference>
<dbReference type="Gene3D" id="3.40.50.180">
    <property type="entry name" value="Methylesterase CheB, C-terminal domain"/>
    <property type="match status" value="1"/>
</dbReference>
<name>A0A0B3YF90_9ALTE</name>
<dbReference type="InterPro" id="IPR035909">
    <property type="entry name" value="CheB_C"/>
</dbReference>
<proteinExistence type="inferred from homology"/>
<evidence type="ECO:0000256" key="7">
    <source>
        <dbReference type="PROSITE-ProRule" id="PRU00169"/>
    </source>
</evidence>
<feature type="domain" description="Response regulatory" evidence="8">
    <location>
        <begin position="4"/>
        <end position="121"/>
    </location>
</feature>
<evidence type="ECO:0000259" key="9">
    <source>
        <dbReference type="PROSITE" id="PS50122"/>
    </source>
</evidence>
<sequence>MPIKVLVVDDSALIRQILSEIVVQAPELTLVGAAPDAYVAKRMVQEFRPDVITLDIEMPKVDGLRFLEVMMKAMPTPVVMISTLTERGADATLRALELGAVDFIAKPKLGVAQGMTEYAAVIVEKIKAAAHSKLGHPTETRCTKHASMRYTGTEKLIGIGASTGGTEAIKDVIMHFPRNAPATIISQHMPPGFTTTYARRLDSLCEITVREAQGGERLLPGFAYLAPGNKHLKVERSGADYRLTLDDGPKVSGHKPSVDVMFNSLAEHAGANAVGVLLTGMGRDGAKGMKNMHTKGSVTFCQDEKTCVVYGMPKTAVEMKAASFIKPLDEISDAILDTLEAIGAGSRL</sequence>
<evidence type="ECO:0000256" key="3">
    <source>
        <dbReference type="ARBA" id="ARBA00022801"/>
    </source>
</evidence>
<evidence type="ECO:0000256" key="1">
    <source>
        <dbReference type="ARBA" id="ARBA00022490"/>
    </source>
</evidence>
<comment type="subcellular location">
    <subcellularLocation>
        <location evidence="5">Cytoplasm</location>
    </subcellularLocation>
</comment>
<keyword evidence="2 5" id="KW-0145">Chemotaxis</keyword>
<dbReference type="CDD" id="cd16432">
    <property type="entry name" value="CheB_Rec"/>
    <property type="match status" value="1"/>
</dbReference>
<feature type="domain" description="CheB-type methylesterase" evidence="9">
    <location>
        <begin position="149"/>
        <end position="342"/>
    </location>
</feature>
<dbReference type="InterPro" id="IPR000673">
    <property type="entry name" value="Sig_transdc_resp-reg_Me-estase"/>
</dbReference>
<evidence type="ECO:0000256" key="6">
    <source>
        <dbReference type="PROSITE-ProRule" id="PRU00050"/>
    </source>
</evidence>
<dbReference type="CDD" id="cd17541">
    <property type="entry name" value="REC_CheB-like"/>
    <property type="match status" value="1"/>
</dbReference>
<comment type="PTM">
    <text evidence="5">Phosphorylated by CheA. Phosphorylation of the N-terminal regulatory domain activates the methylesterase activity.</text>
</comment>
<dbReference type="SUPFAM" id="SSF52738">
    <property type="entry name" value="Methylesterase CheB, C-terminal domain"/>
    <property type="match status" value="1"/>
</dbReference>
<keyword evidence="11" id="KW-1185">Reference proteome</keyword>
<dbReference type="AlphaFoldDB" id="A0A0B3YF90"/>
<comment type="domain">
    <text evidence="5">Contains a C-terminal catalytic domain, and an N-terminal region which modulates catalytic activity.</text>
</comment>
<dbReference type="GO" id="GO:0000156">
    <property type="term" value="F:phosphorelay response regulator activity"/>
    <property type="evidence" value="ECO:0007669"/>
    <property type="project" value="InterPro"/>
</dbReference>
<evidence type="ECO:0000256" key="2">
    <source>
        <dbReference type="ARBA" id="ARBA00022500"/>
    </source>
</evidence>
<dbReference type="NCBIfam" id="NF001965">
    <property type="entry name" value="PRK00742.1"/>
    <property type="match status" value="1"/>
</dbReference>
<dbReference type="GO" id="GO:0006935">
    <property type="term" value="P:chemotaxis"/>
    <property type="evidence" value="ECO:0007669"/>
    <property type="project" value="UniProtKB-UniRule"/>
</dbReference>
<evidence type="ECO:0000256" key="5">
    <source>
        <dbReference type="HAMAP-Rule" id="MF_00099"/>
    </source>
</evidence>
<dbReference type="InterPro" id="IPR011006">
    <property type="entry name" value="CheY-like_superfamily"/>
</dbReference>
<gene>
    <name evidence="5" type="primary">cheB</name>
    <name evidence="10" type="ORF">RJ41_03940</name>
</gene>
<comment type="caution">
    <text evidence="10">The sequence shown here is derived from an EMBL/GenBank/DDBJ whole genome shotgun (WGS) entry which is preliminary data.</text>
</comment>
<organism evidence="10 11">
    <name type="scientific">Alteromonas marina</name>
    <dbReference type="NCBI Taxonomy" id="203795"/>
    <lineage>
        <taxon>Bacteria</taxon>
        <taxon>Pseudomonadati</taxon>
        <taxon>Pseudomonadota</taxon>
        <taxon>Gammaproteobacteria</taxon>
        <taxon>Alteromonadales</taxon>
        <taxon>Alteromonadaceae</taxon>
        <taxon>Alteromonas/Salinimonas group</taxon>
        <taxon>Alteromonas</taxon>
    </lineage>
</organism>
<comment type="catalytic activity">
    <reaction evidence="4 5">
        <text>[protein]-L-glutamate 5-O-methyl ester + H2O = L-glutamyl-[protein] + methanol + H(+)</text>
        <dbReference type="Rhea" id="RHEA:23236"/>
        <dbReference type="Rhea" id="RHEA-COMP:10208"/>
        <dbReference type="Rhea" id="RHEA-COMP:10311"/>
        <dbReference type="ChEBI" id="CHEBI:15377"/>
        <dbReference type="ChEBI" id="CHEBI:15378"/>
        <dbReference type="ChEBI" id="CHEBI:17790"/>
        <dbReference type="ChEBI" id="CHEBI:29973"/>
        <dbReference type="ChEBI" id="CHEBI:82795"/>
        <dbReference type="EC" id="3.1.1.61"/>
    </reaction>
</comment>
<protein>
    <recommendedName>
        <fullName evidence="5">Protein-glutamate methylesterase/protein-glutamine glutaminase</fullName>
        <ecNumber evidence="5">3.1.1.61</ecNumber>
        <ecNumber evidence="5">3.5.1.44</ecNumber>
    </recommendedName>
</protein>
<dbReference type="Proteomes" id="UP000031197">
    <property type="component" value="Unassembled WGS sequence"/>
</dbReference>
<feature type="active site" evidence="5 6">
    <location>
        <position position="188"/>
    </location>
</feature>
<evidence type="ECO:0000259" key="8">
    <source>
        <dbReference type="PROSITE" id="PS50110"/>
    </source>
</evidence>
<dbReference type="Pfam" id="PF00072">
    <property type="entry name" value="Response_reg"/>
    <property type="match status" value="1"/>
</dbReference>
<dbReference type="InterPro" id="IPR001789">
    <property type="entry name" value="Sig_transdc_resp-reg_receiver"/>
</dbReference>
<dbReference type="GO" id="GO:0008984">
    <property type="term" value="F:protein-glutamate methylesterase activity"/>
    <property type="evidence" value="ECO:0007669"/>
    <property type="project" value="UniProtKB-UniRule"/>
</dbReference>
<dbReference type="SUPFAM" id="SSF52172">
    <property type="entry name" value="CheY-like"/>
    <property type="match status" value="1"/>
</dbReference>
<comment type="function">
    <text evidence="5">Involved in chemotaxis. Part of a chemotaxis signal transduction system that modulates chemotaxis in response to various stimuli. Catalyzes the demethylation of specific methylglutamate residues introduced into the chemoreceptors (methyl-accepting chemotaxis proteins or MCP) by CheR. Also mediates the irreversible deamidation of specific glutamine residues to glutamic acid.</text>
</comment>
<dbReference type="Pfam" id="PF01339">
    <property type="entry name" value="CheB_methylest"/>
    <property type="match status" value="1"/>
</dbReference>
<dbReference type="EC" id="3.1.1.61" evidence="5"/>
<dbReference type="SMART" id="SM00448">
    <property type="entry name" value="REC"/>
    <property type="match status" value="1"/>
</dbReference>
<feature type="modified residue" description="4-aspartylphosphate" evidence="5 7">
    <location>
        <position position="55"/>
    </location>
</feature>
<dbReference type="RefSeq" id="WP_039217230.1">
    <property type="nucleotide sequence ID" value="NZ_JWLW01000006.1"/>
</dbReference>
<dbReference type="EMBL" id="JWLW01000006">
    <property type="protein sequence ID" value="KHT55767.1"/>
    <property type="molecule type" value="Genomic_DNA"/>
</dbReference>
<feature type="active site" evidence="5 6">
    <location>
        <position position="162"/>
    </location>
</feature>
<comment type="similarity">
    <text evidence="5">Belongs to the CheB family.</text>
</comment>
<accession>A0A0B3YF90</accession>
<feature type="active site" evidence="5 6">
    <location>
        <position position="284"/>
    </location>
</feature>
<dbReference type="GO" id="GO:0005737">
    <property type="term" value="C:cytoplasm"/>
    <property type="evidence" value="ECO:0007669"/>
    <property type="project" value="UniProtKB-SubCell"/>
</dbReference>
<dbReference type="NCBIfam" id="NF009206">
    <property type="entry name" value="PRK12555.1"/>
    <property type="match status" value="1"/>
</dbReference>
<evidence type="ECO:0000313" key="10">
    <source>
        <dbReference type="EMBL" id="KHT55767.1"/>
    </source>
</evidence>
<dbReference type="PROSITE" id="PS50110">
    <property type="entry name" value="RESPONSE_REGULATORY"/>
    <property type="match status" value="1"/>
</dbReference>
<keyword evidence="5 7" id="KW-0597">Phosphoprotein</keyword>
<dbReference type="HAMAP" id="MF_00099">
    <property type="entry name" value="CheB_chemtxs"/>
    <property type="match status" value="1"/>
</dbReference>
<dbReference type="PANTHER" id="PTHR42872:SF6">
    <property type="entry name" value="PROTEIN-GLUTAMATE METHYLESTERASE_PROTEIN-GLUTAMINE GLUTAMINASE"/>
    <property type="match status" value="1"/>
</dbReference>
<evidence type="ECO:0000256" key="4">
    <source>
        <dbReference type="ARBA" id="ARBA00048267"/>
    </source>
</evidence>
<dbReference type="OrthoDB" id="9793421at2"/>
<reference evidence="10 11" key="1">
    <citation type="submission" date="2014-12" db="EMBL/GenBank/DDBJ databases">
        <title>Genome sequencing of Alteromonas marina AD001.</title>
        <authorList>
            <person name="Adrian T.G.S."/>
            <person name="Chan K.G."/>
        </authorList>
    </citation>
    <scope>NUCLEOTIDE SEQUENCE [LARGE SCALE GENOMIC DNA]</scope>
    <source>
        <strain evidence="10 11">AD001</strain>
    </source>
</reference>
<dbReference type="PIRSF" id="PIRSF000876">
    <property type="entry name" value="RR_chemtxs_CheB"/>
    <property type="match status" value="1"/>
</dbReference>
<dbReference type="PANTHER" id="PTHR42872">
    <property type="entry name" value="PROTEIN-GLUTAMATE METHYLESTERASE/PROTEIN-GLUTAMINE GLUTAMINASE"/>
    <property type="match status" value="1"/>
</dbReference>